<dbReference type="Proteomes" id="UP001160390">
    <property type="component" value="Unassembled WGS sequence"/>
</dbReference>
<keyword evidence="2" id="KW-1185">Reference proteome</keyword>
<dbReference type="PANTHER" id="PTHR46082">
    <property type="entry name" value="ATP/GTP-BINDING PROTEIN-RELATED"/>
    <property type="match status" value="1"/>
</dbReference>
<dbReference type="GO" id="GO:0003824">
    <property type="term" value="F:catalytic activity"/>
    <property type="evidence" value="ECO:0007669"/>
    <property type="project" value="InterPro"/>
</dbReference>
<dbReference type="InterPro" id="IPR035994">
    <property type="entry name" value="Nucleoside_phosphorylase_sf"/>
</dbReference>
<evidence type="ECO:0008006" key="3">
    <source>
        <dbReference type="Google" id="ProtNLM"/>
    </source>
</evidence>
<reference evidence="1" key="1">
    <citation type="submission" date="2023-01" db="EMBL/GenBank/DDBJ databases">
        <authorList>
            <person name="Piombo E."/>
        </authorList>
    </citation>
    <scope>NUCLEOTIDE SEQUENCE</scope>
</reference>
<protein>
    <recommendedName>
        <fullName evidence="3">Nucleoside phosphorylase domain-containing protein</fullName>
    </recommendedName>
</protein>
<accession>A0AA35MD24</accession>
<name>A0AA35MD24_9HYPO</name>
<dbReference type="GO" id="GO:0009116">
    <property type="term" value="P:nucleoside metabolic process"/>
    <property type="evidence" value="ECO:0007669"/>
    <property type="project" value="InterPro"/>
</dbReference>
<evidence type="ECO:0000313" key="2">
    <source>
        <dbReference type="Proteomes" id="UP001160390"/>
    </source>
</evidence>
<sequence>MSPPTTKAPLESSFTVGWICVFQKESLAARKLLYEEYTDEGIIYARDDNGQYILGRIGNHNVLRLVLLVGIGGGVKSKDHDVRPGDIVLGTKIIPYRFGKELEHGFKYTGDSIKPPRELMGVFTSLEEKVRDGLSLAKEIADAAKRFDVCRRADYARPKKRSLIQA</sequence>
<organism evidence="1 2">
    <name type="scientific">Clonostachys chloroleuca</name>
    <dbReference type="NCBI Taxonomy" id="1926264"/>
    <lineage>
        <taxon>Eukaryota</taxon>
        <taxon>Fungi</taxon>
        <taxon>Dikarya</taxon>
        <taxon>Ascomycota</taxon>
        <taxon>Pezizomycotina</taxon>
        <taxon>Sordariomycetes</taxon>
        <taxon>Hypocreomycetidae</taxon>
        <taxon>Hypocreales</taxon>
        <taxon>Bionectriaceae</taxon>
        <taxon>Clonostachys</taxon>
    </lineage>
</organism>
<dbReference type="EMBL" id="CABFNP030001260">
    <property type="protein sequence ID" value="CAI6094753.1"/>
    <property type="molecule type" value="Genomic_DNA"/>
</dbReference>
<dbReference type="SUPFAM" id="SSF53167">
    <property type="entry name" value="Purine and uridine phosphorylases"/>
    <property type="match status" value="1"/>
</dbReference>
<proteinExistence type="predicted"/>
<comment type="caution">
    <text evidence="1">The sequence shown here is derived from an EMBL/GenBank/DDBJ whole genome shotgun (WGS) entry which is preliminary data.</text>
</comment>
<dbReference type="PANTHER" id="PTHR46082:SF6">
    <property type="entry name" value="AAA+ ATPASE DOMAIN-CONTAINING PROTEIN-RELATED"/>
    <property type="match status" value="1"/>
</dbReference>
<evidence type="ECO:0000313" key="1">
    <source>
        <dbReference type="EMBL" id="CAI6094753.1"/>
    </source>
</evidence>
<dbReference type="AlphaFoldDB" id="A0AA35MD24"/>
<dbReference type="InterPro" id="IPR053137">
    <property type="entry name" value="NLR-like"/>
</dbReference>
<dbReference type="Gene3D" id="3.40.50.1580">
    <property type="entry name" value="Nucleoside phosphorylase domain"/>
    <property type="match status" value="2"/>
</dbReference>
<gene>
    <name evidence="1" type="ORF">CCHLO57077_00012192</name>
</gene>